<accession>A0AA38FZ83</accession>
<gene>
    <name evidence="1" type="ORF">KI387_027048</name>
</gene>
<keyword evidence="2" id="KW-1185">Reference proteome</keyword>
<protein>
    <submittedName>
        <fullName evidence="1">Uncharacterized protein</fullName>
    </submittedName>
</protein>
<dbReference type="EMBL" id="JAHRHJ020000006">
    <property type="protein sequence ID" value="KAH9312013.1"/>
    <property type="molecule type" value="Genomic_DNA"/>
</dbReference>
<feature type="non-terminal residue" evidence="1">
    <location>
        <position position="1"/>
    </location>
</feature>
<feature type="non-terminal residue" evidence="1">
    <location>
        <position position="60"/>
    </location>
</feature>
<dbReference type="AlphaFoldDB" id="A0AA38FZ83"/>
<evidence type="ECO:0000313" key="1">
    <source>
        <dbReference type="EMBL" id="KAH9312013.1"/>
    </source>
</evidence>
<reference evidence="1 2" key="1">
    <citation type="journal article" date="2021" name="Nat. Plants">
        <title>The Taxus genome provides insights into paclitaxel biosynthesis.</title>
        <authorList>
            <person name="Xiong X."/>
            <person name="Gou J."/>
            <person name="Liao Q."/>
            <person name="Li Y."/>
            <person name="Zhou Q."/>
            <person name="Bi G."/>
            <person name="Li C."/>
            <person name="Du R."/>
            <person name="Wang X."/>
            <person name="Sun T."/>
            <person name="Guo L."/>
            <person name="Liang H."/>
            <person name="Lu P."/>
            <person name="Wu Y."/>
            <person name="Zhang Z."/>
            <person name="Ro D.K."/>
            <person name="Shang Y."/>
            <person name="Huang S."/>
            <person name="Yan J."/>
        </authorList>
    </citation>
    <scope>NUCLEOTIDE SEQUENCE [LARGE SCALE GENOMIC DNA]</scope>
    <source>
        <strain evidence="1">Ta-2019</strain>
    </source>
</reference>
<comment type="caution">
    <text evidence="1">The sequence shown here is derived from an EMBL/GenBank/DDBJ whole genome shotgun (WGS) entry which is preliminary data.</text>
</comment>
<sequence>ACQQLTMRDRMPPLLRQMRPHVSTAQWVIVHEVGLGGVQRHRAIDRNHSLMVTLIKRWDP</sequence>
<name>A0AA38FZ83_TAXCH</name>
<organism evidence="1 2">
    <name type="scientific">Taxus chinensis</name>
    <name type="common">Chinese yew</name>
    <name type="synonym">Taxus wallichiana var. chinensis</name>
    <dbReference type="NCBI Taxonomy" id="29808"/>
    <lineage>
        <taxon>Eukaryota</taxon>
        <taxon>Viridiplantae</taxon>
        <taxon>Streptophyta</taxon>
        <taxon>Embryophyta</taxon>
        <taxon>Tracheophyta</taxon>
        <taxon>Spermatophyta</taxon>
        <taxon>Pinopsida</taxon>
        <taxon>Pinidae</taxon>
        <taxon>Conifers II</taxon>
        <taxon>Cupressales</taxon>
        <taxon>Taxaceae</taxon>
        <taxon>Taxus</taxon>
    </lineage>
</organism>
<proteinExistence type="predicted"/>
<dbReference type="Proteomes" id="UP000824469">
    <property type="component" value="Unassembled WGS sequence"/>
</dbReference>
<evidence type="ECO:0000313" key="2">
    <source>
        <dbReference type="Proteomes" id="UP000824469"/>
    </source>
</evidence>